<dbReference type="InterPro" id="IPR041336">
    <property type="entry name" value="DNApol_Exo"/>
</dbReference>
<keyword evidence="10" id="KW-0238">DNA-binding</keyword>
<dbReference type="InterPro" id="IPR019760">
    <property type="entry name" value="DNA-dir_DNA_pol_A_CS"/>
</dbReference>
<evidence type="ECO:0000256" key="16">
    <source>
        <dbReference type="SAM" id="MobiDB-lite"/>
    </source>
</evidence>
<evidence type="ECO:0000256" key="13">
    <source>
        <dbReference type="ARBA" id="ARBA00049244"/>
    </source>
</evidence>
<dbReference type="GeneID" id="30990263"/>
<comment type="subcellular location">
    <subcellularLocation>
        <location evidence="2">Mitochondrion</location>
    </subcellularLocation>
</comment>
<dbReference type="Gene3D" id="3.30.70.370">
    <property type="match status" value="1"/>
</dbReference>
<dbReference type="GO" id="GO:0003887">
    <property type="term" value="F:DNA-directed DNA polymerase activity"/>
    <property type="evidence" value="ECO:0007669"/>
    <property type="project" value="UniProtKB-KW"/>
</dbReference>
<dbReference type="InterPro" id="IPR001098">
    <property type="entry name" value="DNA-dir_DNA_pol_A_palm_dom"/>
</dbReference>
<evidence type="ECO:0000256" key="3">
    <source>
        <dbReference type="ARBA" id="ARBA00007705"/>
    </source>
</evidence>
<evidence type="ECO:0000256" key="9">
    <source>
        <dbReference type="ARBA" id="ARBA00022932"/>
    </source>
</evidence>
<gene>
    <name evidence="18" type="ORF">CYBJADRAFT_169623</name>
</gene>
<dbReference type="OMA" id="AMHITNL"/>
<dbReference type="FunFam" id="1.10.150.20:FF:000035">
    <property type="entry name" value="DNA polymerase gamma, mitochondrial"/>
    <property type="match status" value="1"/>
</dbReference>
<dbReference type="PANTHER" id="PTHR10267">
    <property type="entry name" value="DNA POLYMERASE SUBUNIT GAMMA-1"/>
    <property type="match status" value="1"/>
</dbReference>
<evidence type="ECO:0000256" key="4">
    <source>
        <dbReference type="ARBA" id="ARBA00012417"/>
    </source>
</evidence>
<accession>A0A1E4RVD1</accession>
<sequence length="1253" mass="144387">MLVSWRVSCQQVRAAQRPGTLMPVRWKTTFKEQPRINAVGIQYLSHHLDRQVFPSKRQSEGLRSEEDERLIDISKSYLQRHGLLGKKTSIKEPISFDLPKLQGNNLDEHFRRLALFASDPYLQYAKDFAEVTLPPKPKEFLFKSGWLKYTRDGDVVEVAYPEGDALVFDVETLYKVSHYPIMATAATKDAWYGWVSPKLTGESESFEHLIPLNTVQQKRVIVGHNVSYDRSRVKEEYSLAESKAFYLDTMALHIAVSGMCSQQRIKWMEHRKLKHAEELDEEEIRDSEINDPWVNYSSPNSLADVTEFYFKENIDKSIRDTFSELDIQVIRDDFQNLIGYCAKDVATTHRIYSHVLPEFLESSPHPVSFAALKFMGTGILTTNKSWESYLESSEKLYQESRSHIESSLRELAEEAVSLRDSPEIYMKDPWLKQLNWKSTPQKFRKDGQPYKKQKLPGYPEWYKELYDSKDQTLRLTTRGRVTPLLLKLKWEGYPVIWNDHYGWCFEAPRSKREELLQKNYILEKDFLKTYGTKRPTKGKQKKDVTEEDLLGQTESEIESFWNKDPETSEFVYFRIPNNVGPLHRTSLLLSKGFSNAFEKNILSSDNPVAQQALQMNASCSYWISARERIMNQFVIHKTKNYSIILPQVLTMGTVTRRAVEKTWLTASNAKKSRIGSELKSKVIAPPGYCFVGADVDSEELWIASLVGDAMFKLHGGTAIGWMTLEGSKNEGTDLHSKTASILGIGRGEAKVFNYGRIYGAGVKFATTLLKRFNPNFTDEECKVRAENLYAETKGSDGKFYINKERHKLWYGGSESVLFNELERIAQHDHPKTPILGASITRALMAKYLNVNSFLPSRVNWAIQSSGVDYLHLLCVSMNYLLKKYSIKARLCLSVHDEIRYLVKEEDKYRAAMALQISNIWTRAIFSENLGMKDLPQSCAFFSAVDIDHVLRKEVDMDCVTPSNPNPISPGKSLDILELLSKPESSLGVGKDLKLTEKIVLEVPKHTHDTFDNSKEDYFSLKNPLWKETYLKMQIADDKEQFKQIYRSYSGEVRQQRKQRSVDNDVFFENSPGGLANTVTRQSLTTAPVDDAIPSAPPMNKETKKRKYKRRETYADELRDIANMLTECDIDSLNPALPRKPYRRNYNRKFEKFQRHQPERLSFEELERCAPVGPSSRKTYGHVNDSQSFDPFDPSVFDPSVFRVPDKGNINKKQSGHVEEYSELRNRIYTNPSAVEAFFNDQPVPTRRTSRVRH</sequence>
<evidence type="ECO:0000256" key="11">
    <source>
        <dbReference type="ARBA" id="ARBA00023128"/>
    </source>
</evidence>
<evidence type="ECO:0000256" key="2">
    <source>
        <dbReference type="ARBA" id="ARBA00004173"/>
    </source>
</evidence>
<evidence type="ECO:0000313" key="19">
    <source>
        <dbReference type="Proteomes" id="UP000094389"/>
    </source>
</evidence>
<dbReference type="SMART" id="SM00482">
    <property type="entry name" value="POLAc"/>
    <property type="match status" value="1"/>
</dbReference>
<keyword evidence="5" id="KW-0808">Transferase</keyword>
<evidence type="ECO:0000256" key="8">
    <source>
        <dbReference type="ARBA" id="ARBA00022842"/>
    </source>
</evidence>
<dbReference type="GO" id="GO:0005760">
    <property type="term" value="C:gamma DNA polymerase complex"/>
    <property type="evidence" value="ECO:0007669"/>
    <property type="project" value="InterPro"/>
</dbReference>
<dbReference type="PROSITE" id="PS00447">
    <property type="entry name" value="DNA_POLYMERASE_A"/>
    <property type="match status" value="1"/>
</dbReference>
<dbReference type="Proteomes" id="UP000094389">
    <property type="component" value="Unassembled WGS sequence"/>
</dbReference>
<comment type="similarity">
    <text evidence="3">Belongs to the DNA polymerase type-A family.</text>
</comment>
<proteinExistence type="inferred from homology"/>
<dbReference type="SUPFAM" id="SSF56672">
    <property type="entry name" value="DNA/RNA polymerases"/>
    <property type="match status" value="1"/>
</dbReference>
<dbReference type="Pfam" id="PF00476">
    <property type="entry name" value="DNA_pol_A"/>
    <property type="match status" value="1"/>
</dbReference>
<evidence type="ECO:0000256" key="15">
    <source>
        <dbReference type="ARBA" id="ARBA00069489"/>
    </source>
</evidence>
<dbReference type="InterPro" id="IPR002297">
    <property type="entry name" value="DNA-dir_DNA_pol_A_mt"/>
</dbReference>
<organism evidence="18 19">
    <name type="scientific">Cyberlindnera jadinii (strain ATCC 18201 / CBS 1600 / BCRC 20928 / JCM 3617 / NBRC 0987 / NRRL Y-1542)</name>
    <name type="common">Torula yeast</name>
    <name type="synonym">Candida utilis</name>
    <dbReference type="NCBI Taxonomy" id="983966"/>
    <lineage>
        <taxon>Eukaryota</taxon>
        <taxon>Fungi</taxon>
        <taxon>Dikarya</taxon>
        <taxon>Ascomycota</taxon>
        <taxon>Saccharomycotina</taxon>
        <taxon>Saccharomycetes</taxon>
        <taxon>Phaffomycetales</taxon>
        <taxon>Phaffomycetaceae</taxon>
        <taxon>Cyberlindnera</taxon>
    </lineage>
</organism>
<dbReference type="PRINTS" id="PR00867">
    <property type="entry name" value="DNAPOLG"/>
</dbReference>
<evidence type="ECO:0000313" key="18">
    <source>
        <dbReference type="EMBL" id="ODV71222.1"/>
    </source>
</evidence>
<evidence type="ECO:0000256" key="1">
    <source>
        <dbReference type="ARBA" id="ARBA00001946"/>
    </source>
</evidence>
<dbReference type="EMBL" id="KV453943">
    <property type="protein sequence ID" value="ODV71222.1"/>
    <property type="molecule type" value="Genomic_DNA"/>
</dbReference>
<name>A0A1E4RVD1_CYBJN</name>
<keyword evidence="8" id="KW-0460">Magnesium</keyword>
<comment type="cofactor">
    <cofactor evidence="1">
        <name>Mg(2+)</name>
        <dbReference type="ChEBI" id="CHEBI:18420"/>
    </cofactor>
</comment>
<keyword evidence="19" id="KW-1185">Reference proteome</keyword>
<dbReference type="InterPro" id="IPR012337">
    <property type="entry name" value="RNaseH-like_sf"/>
</dbReference>
<keyword evidence="6" id="KW-0548">Nucleotidyltransferase</keyword>
<evidence type="ECO:0000256" key="7">
    <source>
        <dbReference type="ARBA" id="ARBA00022705"/>
    </source>
</evidence>
<dbReference type="Gene3D" id="1.10.150.20">
    <property type="entry name" value="5' to 3' exonuclease, C-terminal subdomain"/>
    <property type="match status" value="1"/>
</dbReference>
<evidence type="ECO:0000256" key="6">
    <source>
        <dbReference type="ARBA" id="ARBA00022695"/>
    </source>
</evidence>
<evidence type="ECO:0000256" key="5">
    <source>
        <dbReference type="ARBA" id="ARBA00022679"/>
    </source>
</evidence>
<dbReference type="PANTHER" id="PTHR10267:SF0">
    <property type="entry name" value="DNA POLYMERASE SUBUNIT GAMMA-1"/>
    <property type="match status" value="1"/>
</dbReference>
<evidence type="ECO:0000259" key="17">
    <source>
        <dbReference type="SMART" id="SM00482"/>
    </source>
</evidence>
<keyword evidence="11" id="KW-0496">Mitochondrion</keyword>
<dbReference type="Gene3D" id="3.30.420.390">
    <property type="match status" value="1"/>
</dbReference>
<feature type="domain" description="DNA-directed DNA polymerase family A palm" evidence="17">
    <location>
        <begin position="675"/>
        <end position="906"/>
    </location>
</feature>
<dbReference type="OrthoDB" id="5588663at2759"/>
<keyword evidence="9" id="KW-0239">DNA-directed DNA polymerase</keyword>
<dbReference type="Pfam" id="PF18136">
    <property type="entry name" value="DNApol_Exo"/>
    <property type="match status" value="1"/>
</dbReference>
<dbReference type="STRING" id="983966.A0A1E4RVD1"/>
<evidence type="ECO:0000256" key="10">
    <source>
        <dbReference type="ARBA" id="ARBA00023125"/>
    </source>
</evidence>
<dbReference type="RefSeq" id="XP_020068261.1">
    <property type="nucleotide sequence ID" value="XM_020215867.1"/>
</dbReference>
<dbReference type="GO" id="GO:0006264">
    <property type="term" value="P:mitochondrial DNA replication"/>
    <property type="evidence" value="ECO:0007669"/>
    <property type="project" value="TreeGrafter"/>
</dbReference>
<protein>
    <recommendedName>
        <fullName evidence="15">DNA polymerase gamma</fullName>
        <ecNumber evidence="4">2.7.7.7</ecNumber>
    </recommendedName>
    <alternativeName>
        <fullName evidence="12">Mitochondrial DNA polymerase catalytic subunit</fullName>
    </alternativeName>
</protein>
<dbReference type="GO" id="GO:0003677">
    <property type="term" value="F:DNA binding"/>
    <property type="evidence" value="ECO:0007669"/>
    <property type="project" value="UniProtKB-KW"/>
</dbReference>
<dbReference type="GO" id="GO:0008408">
    <property type="term" value="F:3'-5' exonuclease activity"/>
    <property type="evidence" value="ECO:0007669"/>
    <property type="project" value="TreeGrafter"/>
</dbReference>
<feature type="region of interest" description="Disordered" evidence="16">
    <location>
        <begin position="1088"/>
        <end position="1109"/>
    </location>
</feature>
<dbReference type="SUPFAM" id="SSF53098">
    <property type="entry name" value="Ribonuclease H-like"/>
    <property type="match status" value="1"/>
</dbReference>
<reference evidence="18 19" key="1">
    <citation type="journal article" date="2016" name="Proc. Natl. Acad. Sci. U.S.A.">
        <title>Comparative genomics of biotechnologically important yeasts.</title>
        <authorList>
            <person name="Riley R."/>
            <person name="Haridas S."/>
            <person name="Wolfe K.H."/>
            <person name="Lopes M.R."/>
            <person name="Hittinger C.T."/>
            <person name="Goeker M."/>
            <person name="Salamov A.A."/>
            <person name="Wisecaver J.H."/>
            <person name="Long T.M."/>
            <person name="Calvey C.H."/>
            <person name="Aerts A.L."/>
            <person name="Barry K.W."/>
            <person name="Choi C."/>
            <person name="Clum A."/>
            <person name="Coughlan A.Y."/>
            <person name="Deshpande S."/>
            <person name="Douglass A.P."/>
            <person name="Hanson S.J."/>
            <person name="Klenk H.-P."/>
            <person name="LaButti K.M."/>
            <person name="Lapidus A."/>
            <person name="Lindquist E.A."/>
            <person name="Lipzen A.M."/>
            <person name="Meier-Kolthoff J.P."/>
            <person name="Ohm R.A."/>
            <person name="Otillar R.P."/>
            <person name="Pangilinan J.L."/>
            <person name="Peng Y."/>
            <person name="Rokas A."/>
            <person name="Rosa C.A."/>
            <person name="Scheuner C."/>
            <person name="Sibirny A.A."/>
            <person name="Slot J.C."/>
            <person name="Stielow J.B."/>
            <person name="Sun H."/>
            <person name="Kurtzman C.P."/>
            <person name="Blackwell M."/>
            <person name="Grigoriev I.V."/>
            <person name="Jeffries T.W."/>
        </authorList>
    </citation>
    <scope>NUCLEOTIDE SEQUENCE [LARGE SCALE GENOMIC DNA]</scope>
    <source>
        <strain evidence="19">ATCC 18201 / CBS 1600 / BCRC 20928 / JCM 3617 / NBRC 0987 / NRRL Y-1542</strain>
    </source>
</reference>
<comment type="catalytic activity">
    <reaction evidence="13">
        <text>DNA(n) + a 2'-deoxyribonucleoside 5'-triphosphate = DNA(n+1) + diphosphate</text>
        <dbReference type="Rhea" id="RHEA:22508"/>
        <dbReference type="Rhea" id="RHEA-COMP:17339"/>
        <dbReference type="Rhea" id="RHEA-COMP:17340"/>
        <dbReference type="ChEBI" id="CHEBI:33019"/>
        <dbReference type="ChEBI" id="CHEBI:61560"/>
        <dbReference type="ChEBI" id="CHEBI:173112"/>
        <dbReference type="EC" id="2.7.7.7"/>
    </reaction>
</comment>
<evidence type="ECO:0000256" key="12">
    <source>
        <dbReference type="ARBA" id="ARBA00031966"/>
    </source>
</evidence>
<comment type="function">
    <text evidence="14">Involved in the replication of mitochondrial DNA.</text>
</comment>
<dbReference type="EC" id="2.7.7.7" evidence="4"/>
<dbReference type="AlphaFoldDB" id="A0A1E4RVD1"/>
<keyword evidence="7" id="KW-0235">DNA replication</keyword>
<evidence type="ECO:0000256" key="14">
    <source>
        <dbReference type="ARBA" id="ARBA00057053"/>
    </source>
</evidence>
<dbReference type="InterPro" id="IPR043502">
    <property type="entry name" value="DNA/RNA_pol_sf"/>
</dbReference>